<comment type="caution">
    <text evidence="1">The sequence shown here is derived from an EMBL/GenBank/DDBJ whole genome shotgun (WGS) entry which is preliminary data.</text>
</comment>
<organism evidence="1">
    <name type="scientific">bioreactor metagenome</name>
    <dbReference type="NCBI Taxonomy" id="1076179"/>
    <lineage>
        <taxon>unclassified sequences</taxon>
        <taxon>metagenomes</taxon>
        <taxon>ecological metagenomes</taxon>
    </lineage>
</organism>
<proteinExistence type="predicted"/>
<sequence>MTLGLGNQPSVNITKLENLNKGSMNFRCHYWGLVHVEVSFGKRCDKVYIIYTMTAFTTKVNGGQSK</sequence>
<reference evidence="1" key="1">
    <citation type="submission" date="2019-08" db="EMBL/GenBank/DDBJ databases">
        <authorList>
            <person name="Kucharzyk K."/>
            <person name="Murdoch R.W."/>
            <person name="Higgins S."/>
            <person name="Loffler F."/>
        </authorList>
    </citation>
    <scope>NUCLEOTIDE SEQUENCE</scope>
</reference>
<dbReference type="AlphaFoldDB" id="A0A645B4V6"/>
<evidence type="ECO:0000313" key="1">
    <source>
        <dbReference type="EMBL" id="MPM60465.1"/>
    </source>
</evidence>
<accession>A0A645B4V6</accession>
<gene>
    <name evidence="1" type="ORF">SDC9_107316</name>
</gene>
<name>A0A645B4V6_9ZZZZ</name>
<dbReference type="EMBL" id="VSSQ01017814">
    <property type="protein sequence ID" value="MPM60465.1"/>
    <property type="molecule type" value="Genomic_DNA"/>
</dbReference>
<protein>
    <submittedName>
        <fullName evidence="1">Uncharacterized protein</fullName>
    </submittedName>
</protein>